<organism evidence="1 2">
    <name type="scientific">Reticulibacter mediterranei</name>
    <dbReference type="NCBI Taxonomy" id="2778369"/>
    <lineage>
        <taxon>Bacteria</taxon>
        <taxon>Bacillati</taxon>
        <taxon>Chloroflexota</taxon>
        <taxon>Ktedonobacteria</taxon>
        <taxon>Ktedonobacterales</taxon>
        <taxon>Reticulibacteraceae</taxon>
        <taxon>Reticulibacter</taxon>
    </lineage>
</organism>
<protein>
    <submittedName>
        <fullName evidence="1">Uncharacterized protein</fullName>
    </submittedName>
</protein>
<sequence>MAKFEPIMRCRECLHGNHEACNGYVAKEGMLQRKMECTCKKRGHKFDEQAPCQFCSINQHGKCEGDGCFCKSKTCKSGGPKREWSRSGQQKACGPCAKGKHKKCEKRSCSCMKEWNCGGNH</sequence>
<comment type="caution">
    <text evidence="1">The sequence shown here is derived from an EMBL/GenBank/DDBJ whole genome shotgun (WGS) entry which is preliminary data.</text>
</comment>
<dbReference type="Proteomes" id="UP000597444">
    <property type="component" value="Unassembled WGS sequence"/>
</dbReference>
<accession>A0A8J3N8S6</accession>
<evidence type="ECO:0000313" key="1">
    <source>
        <dbReference type="EMBL" id="GHO99850.1"/>
    </source>
</evidence>
<proteinExistence type="predicted"/>
<evidence type="ECO:0000313" key="2">
    <source>
        <dbReference type="Proteomes" id="UP000597444"/>
    </source>
</evidence>
<gene>
    <name evidence="1" type="ORF">KSF_098980</name>
</gene>
<name>A0A8J3N8S6_9CHLR</name>
<keyword evidence="2" id="KW-1185">Reference proteome</keyword>
<dbReference type="EMBL" id="BNJK01000002">
    <property type="protein sequence ID" value="GHO99850.1"/>
    <property type="molecule type" value="Genomic_DNA"/>
</dbReference>
<dbReference type="AlphaFoldDB" id="A0A8J3N8S6"/>
<reference evidence="1" key="1">
    <citation type="submission" date="2020-10" db="EMBL/GenBank/DDBJ databases">
        <title>Taxonomic study of unclassified bacteria belonging to the class Ktedonobacteria.</title>
        <authorList>
            <person name="Yabe S."/>
            <person name="Wang C.M."/>
            <person name="Zheng Y."/>
            <person name="Sakai Y."/>
            <person name="Cavaletti L."/>
            <person name="Monciardini P."/>
            <person name="Donadio S."/>
        </authorList>
    </citation>
    <scope>NUCLEOTIDE SEQUENCE</scope>
    <source>
        <strain evidence="1">ID150040</strain>
    </source>
</reference>